<protein>
    <submittedName>
        <fullName evidence="2">Uncharacterized protein</fullName>
    </submittedName>
</protein>
<dbReference type="EMBL" id="BMVP01000003">
    <property type="protein sequence ID" value="GHB51261.1"/>
    <property type="molecule type" value="Genomic_DNA"/>
</dbReference>
<sequence length="201" mass="20858">MGMGDWPAEQSNREADTIVRRRQGRRALASLVVAALIAAAATACALPLRDLGPLPPRYSGPPLAADTVVSEMTSVLAAEGITVERQPSDVLGSHSERLSGLHAPQTVDGALKAAFERARSEHGWQTGPDMGSGTLTLVKGNWTALASFPGEAAQGLQALVIVSLTCIDCGDAAPAPTGHPSAPTRQQLSPTASILEPKREP</sequence>
<organism evidence="2 3">
    <name type="scientific">Streptomyces cirratus</name>
    <dbReference type="NCBI Taxonomy" id="68187"/>
    <lineage>
        <taxon>Bacteria</taxon>
        <taxon>Bacillati</taxon>
        <taxon>Actinomycetota</taxon>
        <taxon>Actinomycetes</taxon>
        <taxon>Kitasatosporales</taxon>
        <taxon>Streptomycetaceae</taxon>
        <taxon>Streptomyces</taxon>
    </lineage>
</organism>
<comment type="caution">
    <text evidence="2">The sequence shown here is derived from an EMBL/GenBank/DDBJ whole genome shotgun (WGS) entry which is preliminary data.</text>
</comment>
<keyword evidence="3" id="KW-1185">Reference proteome</keyword>
<evidence type="ECO:0000313" key="3">
    <source>
        <dbReference type="Proteomes" id="UP000642673"/>
    </source>
</evidence>
<reference evidence="3" key="1">
    <citation type="journal article" date="2019" name="Int. J. Syst. Evol. Microbiol.">
        <title>The Global Catalogue of Microorganisms (GCM) 10K type strain sequencing project: providing services to taxonomists for standard genome sequencing and annotation.</title>
        <authorList>
            <consortium name="The Broad Institute Genomics Platform"/>
            <consortium name="The Broad Institute Genome Sequencing Center for Infectious Disease"/>
            <person name="Wu L."/>
            <person name="Ma J."/>
        </authorList>
    </citation>
    <scope>NUCLEOTIDE SEQUENCE [LARGE SCALE GENOMIC DNA]</scope>
    <source>
        <strain evidence="3">JCM 4738</strain>
    </source>
</reference>
<proteinExistence type="predicted"/>
<accession>A0ABQ3EUA0</accession>
<evidence type="ECO:0000313" key="2">
    <source>
        <dbReference type="EMBL" id="GHB51261.1"/>
    </source>
</evidence>
<name>A0ABQ3EUA0_9ACTN</name>
<feature type="compositionally biased region" description="Polar residues" evidence="1">
    <location>
        <begin position="183"/>
        <end position="192"/>
    </location>
</feature>
<gene>
    <name evidence="2" type="ORF">GCM10010347_21270</name>
</gene>
<feature type="region of interest" description="Disordered" evidence="1">
    <location>
        <begin position="176"/>
        <end position="201"/>
    </location>
</feature>
<dbReference type="Proteomes" id="UP000642673">
    <property type="component" value="Unassembled WGS sequence"/>
</dbReference>
<evidence type="ECO:0000256" key="1">
    <source>
        <dbReference type="SAM" id="MobiDB-lite"/>
    </source>
</evidence>